<evidence type="ECO:0000256" key="1">
    <source>
        <dbReference type="SAM" id="MobiDB-lite"/>
    </source>
</evidence>
<evidence type="ECO:0000313" key="2">
    <source>
        <dbReference type="EMBL" id="MED6115973.1"/>
    </source>
</evidence>
<organism evidence="2 3">
    <name type="scientific">Stylosanthes scabra</name>
    <dbReference type="NCBI Taxonomy" id="79078"/>
    <lineage>
        <taxon>Eukaryota</taxon>
        <taxon>Viridiplantae</taxon>
        <taxon>Streptophyta</taxon>
        <taxon>Embryophyta</taxon>
        <taxon>Tracheophyta</taxon>
        <taxon>Spermatophyta</taxon>
        <taxon>Magnoliopsida</taxon>
        <taxon>eudicotyledons</taxon>
        <taxon>Gunneridae</taxon>
        <taxon>Pentapetalae</taxon>
        <taxon>rosids</taxon>
        <taxon>fabids</taxon>
        <taxon>Fabales</taxon>
        <taxon>Fabaceae</taxon>
        <taxon>Papilionoideae</taxon>
        <taxon>50 kb inversion clade</taxon>
        <taxon>dalbergioids sensu lato</taxon>
        <taxon>Dalbergieae</taxon>
        <taxon>Pterocarpus clade</taxon>
        <taxon>Stylosanthes</taxon>
    </lineage>
</organism>
<gene>
    <name evidence="2" type="ORF">PIB30_095801</name>
</gene>
<accession>A0ABU6QVT2</accession>
<evidence type="ECO:0000313" key="3">
    <source>
        <dbReference type="Proteomes" id="UP001341840"/>
    </source>
</evidence>
<protein>
    <submittedName>
        <fullName evidence="2">Uncharacterized protein</fullName>
    </submittedName>
</protein>
<dbReference type="EMBL" id="JASCZI010002216">
    <property type="protein sequence ID" value="MED6115973.1"/>
    <property type="molecule type" value="Genomic_DNA"/>
</dbReference>
<feature type="region of interest" description="Disordered" evidence="1">
    <location>
        <begin position="1"/>
        <end position="49"/>
    </location>
</feature>
<reference evidence="2 3" key="1">
    <citation type="journal article" date="2023" name="Plants (Basel)">
        <title>Bridging the Gap: Combining Genomics and Transcriptomics Approaches to Understand Stylosanthes scabra, an Orphan Legume from the Brazilian Caatinga.</title>
        <authorList>
            <person name="Ferreira-Neto J.R.C."/>
            <person name="da Silva M.D."/>
            <person name="Binneck E."/>
            <person name="de Melo N.F."/>
            <person name="da Silva R.H."/>
            <person name="de Melo A.L.T.M."/>
            <person name="Pandolfi V."/>
            <person name="Bustamante F.O."/>
            <person name="Brasileiro-Vidal A.C."/>
            <person name="Benko-Iseppon A.M."/>
        </authorList>
    </citation>
    <scope>NUCLEOTIDE SEQUENCE [LARGE SCALE GENOMIC DNA]</scope>
    <source>
        <tissue evidence="2">Leaves</tissue>
    </source>
</reference>
<sequence length="197" mass="20828">MEPAKAGNNVHDGKTTLYKGGERRTASNSAEDGAVVNGKRLGYSAENEDERTVATFTRRGSKRTLLSRLAVSGQATAFPGSGSAFETEKKQDAVVLKKVVGATDDASDSGTRGDQLASWLAVVVADSGKKKEEAAVGVALGMGKEVLSLFLNENKGELWNPTLNLGLDGVLEAQPTSTIAPNPTENYFEILMSSVFF</sequence>
<keyword evidence="3" id="KW-1185">Reference proteome</keyword>
<comment type="caution">
    <text evidence="2">The sequence shown here is derived from an EMBL/GenBank/DDBJ whole genome shotgun (WGS) entry which is preliminary data.</text>
</comment>
<dbReference type="Proteomes" id="UP001341840">
    <property type="component" value="Unassembled WGS sequence"/>
</dbReference>
<name>A0ABU6QVT2_9FABA</name>
<proteinExistence type="predicted"/>